<dbReference type="GO" id="GO:0016787">
    <property type="term" value="F:hydrolase activity"/>
    <property type="evidence" value="ECO:0007669"/>
    <property type="project" value="UniProtKB-KW"/>
</dbReference>
<organism evidence="3 4">
    <name type="scientific">Candidatus Ornithocaccomicrobium faecavium</name>
    <dbReference type="NCBI Taxonomy" id="2840890"/>
    <lineage>
        <taxon>Bacteria</taxon>
        <taxon>Bacillati</taxon>
        <taxon>Bacillota</taxon>
        <taxon>Clostridia</taxon>
        <taxon>Candidatus Ornithocaccomicrobium</taxon>
    </lineage>
</organism>
<comment type="caution">
    <text evidence="3">The sequence shown here is derived from an EMBL/GenBank/DDBJ whole genome shotgun (WGS) entry which is preliminary data.</text>
</comment>
<dbReference type="InterPro" id="IPR049492">
    <property type="entry name" value="BD-FAE-like_dom"/>
</dbReference>
<sequence>MCKEYLWAGKAPYETDLRPSIEAHCVPGAKSAVVVCPGGGYTMKAIDHEGAAFCRLFNDAGYSAYQLDYRVRPCHYEAPLSDALRAMRMVRAKGYEKVGIIGFSAGGNLVCNVANFFDYGKADAEDPIERVSSRPDALIACYAVVSFCTHAHEGSARSLLGEHYGEEALMHRFSAEMNVREDAPHAFIWHTVEDQAVPVENSLMLAQAYRAKRVPFEMHIFPQGAHGLGLAQDIPGACQWPQLMLDWLAREGF</sequence>
<dbReference type="Gene3D" id="3.40.50.1820">
    <property type="entry name" value="alpha/beta hydrolase"/>
    <property type="match status" value="1"/>
</dbReference>
<name>A0A9D1P7J0_9FIRM</name>
<evidence type="ECO:0000313" key="4">
    <source>
        <dbReference type="Proteomes" id="UP000886884"/>
    </source>
</evidence>
<dbReference type="InterPro" id="IPR029058">
    <property type="entry name" value="AB_hydrolase_fold"/>
</dbReference>
<dbReference type="EMBL" id="DVOT01000151">
    <property type="protein sequence ID" value="HIV27991.1"/>
    <property type="molecule type" value="Genomic_DNA"/>
</dbReference>
<evidence type="ECO:0000259" key="2">
    <source>
        <dbReference type="Pfam" id="PF20434"/>
    </source>
</evidence>
<dbReference type="AlphaFoldDB" id="A0A9D1P7J0"/>
<proteinExistence type="predicted"/>
<reference evidence="3" key="2">
    <citation type="journal article" date="2021" name="PeerJ">
        <title>Extensive microbial diversity within the chicken gut microbiome revealed by metagenomics and culture.</title>
        <authorList>
            <person name="Gilroy R."/>
            <person name="Ravi A."/>
            <person name="Getino M."/>
            <person name="Pursley I."/>
            <person name="Horton D.L."/>
            <person name="Alikhan N.F."/>
            <person name="Baker D."/>
            <person name="Gharbi K."/>
            <person name="Hall N."/>
            <person name="Watson M."/>
            <person name="Adriaenssens E.M."/>
            <person name="Foster-Nyarko E."/>
            <person name="Jarju S."/>
            <person name="Secka A."/>
            <person name="Antonio M."/>
            <person name="Oren A."/>
            <person name="Chaudhuri R.R."/>
            <person name="La Ragione R."/>
            <person name="Hildebrand F."/>
            <person name="Pallen M.J."/>
        </authorList>
    </citation>
    <scope>NUCLEOTIDE SEQUENCE</scope>
    <source>
        <strain evidence="3">CHK183-6373</strain>
    </source>
</reference>
<accession>A0A9D1P7J0</accession>
<protein>
    <submittedName>
        <fullName evidence="3">Alpha/beta hydrolase</fullName>
    </submittedName>
</protein>
<evidence type="ECO:0000256" key="1">
    <source>
        <dbReference type="ARBA" id="ARBA00022801"/>
    </source>
</evidence>
<evidence type="ECO:0000313" key="3">
    <source>
        <dbReference type="EMBL" id="HIV27991.1"/>
    </source>
</evidence>
<dbReference type="Proteomes" id="UP000886884">
    <property type="component" value="Unassembled WGS sequence"/>
</dbReference>
<dbReference type="PANTHER" id="PTHR48081">
    <property type="entry name" value="AB HYDROLASE SUPERFAMILY PROTEIN C4A8.06C"/>
    <property type="match status" value="1"/>
</dbReference>
<dbReference type="InterPro" id="IPR050300">
    <property type="entry name" value="GDXG_lipolytic_enzyme"/>
</dbReference>
<keyword evidence="1 3" id="KW-0378">Hydrolase</keyword>
<dbReference type="PANTHER" id="PTHR48081:SF6">
    <property type="entry name" value="PEPTIDASE S9 PROLYL OLIGOPEPTIDASE CATALYTIC DOMAIN-CONTAINING PROTEIN"/>
    <property type="match status" value="1"/>
</dbReference>
<reference evidence="3" key="1">
    <citation type="submission" date="2020-10" db="EMBL/GenBank/DDBJ databases">
        <authorList>
            <person name="Gilroy R."/>
        </authorList>
    </citation>
    <scope>NUCLEOTIDE SEQUENCE</scope>
    <source>
        <strain evidence="3">CHK183-6373</strain>
    </source>
</reference>
<dbReference type="Pfam" id="PF20434">
    <property type="entry name" value="BD-FAE"/>
    <property type="match status" value="1"/>
</dbReference>
<feature type="domain" description="BD-FAE-like" evidence="2">
    <location>
        <begin position="32"/>
        <end position="207"/>
    </location>
</feature>
<gene>
    <name evidence="3" type="ORF">IAA64_08480</name>
</gene>
<dbReference type="SUPFAM" id="SSF53474">
    <property type="entry name" value="alpha/beta-Hydrolases"/>
    <property type="match status" value="1"/>
</dbReference>